<dbReference type="AlphaFoldDB" id="A0A495IWZ2"/>
<evidence type="ECO:0000313" key="1">
    <source>
        <dbReference type="EMBL" id="RKR80558.1"/>
    </source>
</evidence>
<evidence type="ECO:0000313" key="2">
    <source>
        <dbReference type="Proteomes" id="UP000268007"/>
    </source>
</evidence>
<name>A0A495IWZ2_9SPHI</name>
<comment type="caution">
    <text evidence="1">The sequence shown here is derived from an EMBL/GenBank/DDBJ whole genome shotgun (WGS) entry which is preliminary data.</text>
</comment>
<dbReference type="EMBL" id="RBKU01000001">
    <property type="protein sequence ID" value="RKR80558.1"/>
    <property type="molecule type" value="Genomic_DNA"/>
</dbReference>
<dbReference type="Proteomes" id="UP000268007">
    <property type="component" value="Unassembled WGS sequence"/>
</dbReference>
<proteinExistence type="predicted"/>
<gene>
    <name evidence="1" type="ORF">BDD43_0679</name>
</gene>
<keyword evidence="2" id="KW-1185">Reference proteome</keyword>
<protein>
    <submittedName>
        <fullName evidence="1">Uncharacterized protein</fullName>
    </submittedName>
</protein>
<accession>A0A495IWZ2</accession>
<sequence length="30" mass="3456">MNDDKIIQNQQVKTGTCTEIGHYLNYILTT</sequence>
<reference evidence="1 2" key="1">
    <citation type="submission" date="2018-10" db="EMBL/GenBank/DDBJ databases">
        <title>Genomic Encyclopedia of Archaeal and Bacterial Type Strains, Phase II (KMG-II): from individual species to whole genera.</title>
        <authorList>
            <person name="Goeker M."/>
        </authorList>
    </citation>
    <scope>NUCLEOTIDE SEQUENCE [LARGE SCALE GENOMIC DNA]</scope>
    <source>
        <strain evidence="1 2">DSM 18602</strain>
    </source>
</reference>
<organism evidence="1 2">
    <name type="scientific">Mucilaginibacter gracilis</name>
    <dbReference type="NCBI Taxonomy" id="423350"/>
    <lineage>
        <taxon>Bacteria</taxon>
        <taxon>Pseudomonadati</taxon>
        <taxon>Bacteroidota</taxon>
        <taxon>Sphingobacteriia</taxon>
        <taxon>Sphingobacteriales</taxon>
        <taxon>Sphingobacteriaceae</taxon>
        <taxon>Mucilaginibacter</taxon>
    </lineage>
</organism>